<keyword evidence="3" id="KW-1185">Reference proteome</keyword>
<dbReference type="Proteomes" id="UP001283361">
    <property type="component" value="Unassembled WGS sequence"/>
</dbReference>
<organism evidence="2 3">
    <name type="scientific">Elysia crispata</name>
    <name type="common">lettuce slug</name>
    <dbReference type="NCBI Taxonomy" id="231223"/>
    <lineage>
        <taxon>Eukaryota</taxon>
        <taxon>Metazoa</taxon>
        <taxon>Spiralia</taxon>
        <taxon>Lophotrochozoa</taxon>
        <taxon>Mollusca</taxon>
        <taxon>Gastropoda</taxon>
        <taxon>Heterobranchia</taxon>
        <taxon>Euthyneura</taxon>
        <taxon>Panpulmonata</taxon>
        <taxon>Sacoglossa</taxon>
        <taxon>Placobranchoidea</taxon>
        <taxon>Plakobranchidae</taxon>
        <taxon>Elysia</taxon>
    </lineage>
</organism>
<protein>
    <submittedName>
        <fullName evidence="2">Uncharacterized protein</fullName>
    </submittedName>
</protein>
<dbReference type="PANTHER" id="PTHR33198">
    <property type="entry name" value="ANK_REP_REGION DOMAIN-CONTAINING PROTEIN-RELATED"/>
    <property type="match status" value="1"/>
</dbReference>
<reference evidence="2" key="1">
    <citation type="journal article" date="2023" name="G3 (Bethesda)">
        <title>A reference genome for the long-term kleptoplast-retaining sea slug Elysia crispata morphotype clarki.</title>
        <authorList>
            <person name="Eastman K.E."/>
            <person name="Pendleton A.L."/>
            <person name="Shaikh M.A."/>
            <person name="Suttiyut T."/>
            <person name="Ogas R."/>
            <person name="Tomko P."/>
            <person name="Gavelis G."/>
            <person name="Widhalm J.R."/>
            <person name="Wisecaver J.H."/>
        </authorList>
    </citation>
    <scope>NUCLEOTIDE SEQUENCE</scope>
    <source>
        <strain evidence="2">ECLA1</strain>
    </source>
</reference>
<sequence>MEASGATSKPPKTQAAIILHCAGPQALEVFDQLNFEDEEEKDRPEVVYECLKNYCYPRTNEVLQTFSFSNIPASEPFDTFLTELRSQADLCNFKEKERMIRDKLVFTANKRLQEKLLRDNELTLQKAISICRAYEKNTKDMKEMNKSETKIEKVSNKSQLKQQERTGNQRQNDCRFCGRKHPFEREK</sequence>
<dbReference type="PANTHER" id="PTHR33198:SF20">
    <property type="entry name" value="RETROTRANSPOSON GAG DOMAIN-CONTAINING PROTEIN"/>
    <property type="match status" value="1"/>
</dbReference>
<comment type="caution">
    <text evidence="2">The sequence shown here is derived from an EMBL/GenBank/DDBJ whole genome shotgun (WGS) entry which is preliminary data.</text>
</comment>
<feature type="compositionally biased region" description="Polar residues" evidence="1">
    <location>
        <begin position="156"/>
        <end position="171"/>
    </location>
</feature>
<dbReference type="EMBL" id="JAWDGP010000750">
    <property type="protein sequence ID" value="KAK3797519.1"/>
    <property type="molecule type" value="Genomic_DNA"/>
</dbReference>
<name>A0AAE1E7S2_9GAST</name>
<evidence type="ECO:0000313" key="2">
    <source>
        <dbReference type="EMBL" id="KAK3797519.1"/>
    </source>
</evidence>
<feature type="region of interest" description="Disordered" evidence="1">
    <location>
        <begin position="141"/>
        <end position="187"/>
    </location>
</feature>
<proteinExistence type="predicted"/>
<evidence type="ECO:0000313" key="3">
    <source>
        <dbReference type="Proteomes" id="UP001283361"/>
    </source>
</evidence>
<accession>A0AAE1E7S2</accession>
<evidence type="ECO:0000256" key="1">
    <source>
        <dbReference type="SAM" id="MobiDB-lite"/>
    </source>
</evidence>
<dbReference type="AlphaFoldDB" id="A0AAE1E7S2"/>
<feature type="compositionally biased region" description="Basic and acidic residues" evidence="1">
    <location>
        <begin position="141"/>
        <end position="155"/>
    </location>
</feature>
<gene>
    <name evidence="2" type="ORF">RRG08_054550</name>
</gene>